<reference evidence="2" key="2">
    <citation type="submission" date="2023-06" db="EMBL/GenBank/DDBJ databases">
        <authorList>
            <person name="Ma L."/>
            <person name="Liu K.-W."/>
            <person name="Li Z."/>
            <person name="Hsiao Y.-Y."/>
            <person name="Qi Y."/>
            <person name="Fu T."/>
            <person name="Tang G."/>
            <person name="Zhang D."/>
            <person name="Sun W.-H."/>
            <person name="Liu D.-K."/>
            <person name="Li Y."/>
            <person name="Chen G.-Z."/>
            <person name="Liu X.-D."/>
            <person name="Liao X.-Y."/>
            <person name="Jiang Y.-T."/>
            <person name="Yu X."/>
            <person name="Hao Y."/>
            <person name="Huang J."/>
            <person name="Zhao X.-W."/>
            <person name="Ke S."/>
            <person name="Chen Y.-Y."/>
            <person name="Wu W.-L."/>
            <person name="Hsu J.-L."/>
            <person name="Lin Y.-F."/>
            <person name="Huang M.-D."/>
            <person name="Li C.-Y."/>
            <person name="Huang L."/>
            <person name="Wang Z.-W."/>
            <person name="Zhao X."/>
            <person name="Zhong W.-Y."/>
            <person name="Peng D.-H."/>
            <person name="Ahmad S."/>
            <person name="Lan S."/>
            <person name="Zhang J.-S."/>
            <person name="Tsai W.-C."/>
            <person name="Van De Peer Y."/>
            <person name="Liu Z.-J."/>
        </authorList>
    </citation>
    <scope>NUCLEOTIDE SEQUENCE</scope>
    <source>
        <strain evidence="2">CP</strain>
        <tissue evidence="2">Leaves</tissue>
    </source>
</reference>
<name>A0AAV9D9Q3_ACOCL</name>
<evidence type="ECO:0000256" key="1">
    <source>
        <dbReference type="SAM" id="MobiDB-lite"/>
    </source>
</evidence>
<dbReference type="AlphaFoldDB" id="A0AAV9D9Q3"/>
<dbReference type="EMBL" id="JAUJYO010000015">
    <property type="protein sequence ID" value="KAK1297596.1"/>
    <property type="molecule type" value="Genomic_DNA"/>
</dbReference>
<keyword evidence="3" id="KW-1185">Reference proteome</keyword>
<accession>A0AAV9D9Q3</accession>
<dbReference type="Proteomes" id="UP001180020">
    <property type="component" value="Unassembled WGS sequence"/>
</dbReference>
<comment type="caution">
    <text evidence="2">The sequence shown here is derived from an EMBL/GenBank/DDBJ whole genome shotgun (WGS) entry which is preliminary data.</text>
</comment>
<evidence type="ECO:0000313" key="3">
    <source>
        <dbReference type="Proteomes" id="UP001180020"/>
    </source>
</evidence>
<feature type="region of interest" description="Disordered" evidence="1">
    <location>
        <begin position="1"/>
        <end position="38"/>
    </location>
</feature>
<proteinExistence type="predicted"/>
<protein>
    <submittedName>
        <fullName evidence="2">Uncharacterized protein</fullName>
    </submittedName>
</protein>
<evidence type="ECO:0000313" key="2">
    <source>
        <dbReference type="EMBL" id="KAK1297596.1"/>
    </source>
</evidence>
<reference evidence="2" key="1">
    <citation type="journal article" date="2023" name="Nat. Commun.">
        <title>Diploid and tetraploid genomes of Acorus and the evolution of monocots.</title>
        <authorList>
            <person name="Ma L."/>
            <person name="Liu K.W."/>
            <person name="Li Z."/>
            <person name="Hsiao Y.Y."/>
            <person name="Qi Y."/>
            <person name="Fu T."/>
            <person name="Tang G.D."/>
            <person name="Zhang D."/>
            <person name="Sun W.H."/>
            <person name="Liu D.K."/>
            <person name="Li Y."/>
            <person name="Chen G.Z."/>
            <person name="Liu X.D."/>
            <person name="Liao X.Y."/>
            <person name="Jiang Y.T."/>
            <person name="Yu X."/>
            <person name="Hao Y."/>
            <person name="Huang J."/>
            <person name="Zhao X.W."/>
            <person name="Ke S."/>
            <person name="Chen Y.Y."/>
            <person name="Wu W.L."/>
            <person name="Hsu J.L."/>
            <person name="Lin Y.F."/>
            <person name="Huang M.D."/>
            <person name="Li C.Y."/>
            <person name="Huang L."/>
            <person name="Wang Z.W."/>
            <person name="Zhao X."/>
            <person name="Zhong W.Y."/>
            <person name="Peng D.H."/>
            <person name="Ahmad S."/>
            <person name="Lan S."/>
            <person name="Zhang J.S."/>
            <person name="Tsai W.C."/>
            <person name="Van de Peer Y."/>
            <person name="Liu Z.J."/>
        </authorList>
    </citation>
    <scope>NUCLEOTIDE SEQUENCE</scope>
    <source>
        <strain evidence="2">CP</strain>
    </source>
</reference>
<gene>
    <name evidence="2" type="ORF">QJS10_CPB15g01119</name>
</gene>
<sequence length="49" mass="5255">MADSSADNAFRADVENPLVGSPAVDKVGTSKPKRKPSAAWDTFDTFDKI</sequence>
<organism evidence="2 3">
    <name type="scientific">Acorus calamus</name>
    <name type="common">Sweet flag</name>
    <dbReference type="NCBI Taxonomy" id="4465"/>
    <lineage>
        <taxon>Eukaryota</taxon>
        <taxon>Viridiplantae</taxon>
        <taxon>Streptophyta</taxon>
        <taxon>Embryophyta</taxon>
        <taxon>Tracheophyta</taxon>
        <taxon>Spermatophyta</taxon>
        <taxon>Magnoliopsida</taxon>
        <taxon>Liliopsida</taxon>
        <taxon>Acoraceae</taxon>
        <taxon>Acorus</taxon>
    </lineage>
</organism>